<dbReference type="InterPro" id="IPR000182">
    <property type="entry name" value="GNAT_dom"/>
</dbReference>
<gene>
    <name evidence="2" type="ORF">DW747_04825</name>
</gene>
<comment type="caution">
    <text evidence="2">The sequence shown here is derived from an EMBL/GenBank/DDBJ whole genome shotgun (WGS) entry which is preliminary data.</text>
</comment>
<name>A0A3E2XNY5_9FIRM</name>
<dbReference type="Gene3D" id="3.40.630.30">
    <property type="match status" value="1"/>
</dbReference>
<dbReference type="CDD" id="cd04301">
    <property type="entry name" value="NAT_SF"/>
    <property type="match status" value="1"/>
</dbReference>
<dbReference type="EMBL" id="QVFD01000003">
    <property type="protein sequence ID" value="RGC49418.1"/>
    <property type="molecule type" value="Genomic_DNA"/>
</dbReference>
<reference evidence="2 3" key="1">
    <citation type="submission" date="2018-08" db="EMBL/GenBank/DDBJ databases">
        <title>A genome reference for cultivated species of the human gut microbiota.</title>
        <authorList>
            <person name="Zou Y."/>
            <person name="Xue W."/>
            <person name="Luo G."/>
        </authorList>
    </citation>
    <scope>NUCLEOTIDE SEQUENCE [LARGE SCALE GENOMIC DNA]</scope>
    <source>
        <strain evidence="2 3">AM28-39</strain>
    </source>
</reference>
<proteinExistence type="predicted"/>
<keyword evidence="2" id="KW-0808">Transferase</keyword>
<feature type="domain" description="N-acetyltransferase" evidence="1">
    <location>
        <begin position="6"/>
        <end position="161"/>
    </location>
</feature>
<organism evidence="2 3">
    <name type="scientific">Coprococcus catus</name>
    <dbReference type="NCBI Taxonomy" id="116085"/>
    <lineage>
        <taxon>Bacteria</taxon>
        <taxon>Bacillati</taxon>
        <taxon>Bacillota</taxon>
        <taxon>Clostridia</taxon>
        <taxon>Lachnospirales</taxon>
        <taxon>Lachnospiraceae</taxon>
        <taxon>Coprococcus</taxon>
    </lineage>
</organism>
<dbReference type="GO" id="GO:0016747">
    <property type="term" value="F:acyltransferase activity, transferring groups other than amino-acyl groups"/>
    <property type="evidence" value="ECO:0007669"/>
    <property type="project" value="InterPro"/>
</dbReference>
<evidence type="ECO:0000313" key="3">
    <source>
        <dbReference type="Proteomes" id="UP000261231"/>
    </source>
</evidence>
<accession>A0A3E2XNY5</accession>
<dbReference type="SUPFAM" id="SSF55729">
    <property type="entry name" value="Acyl-CoA N-acyltransferases (Nat)"/>
    <property type="match status" value="1"/>
</dbReference>
<dbReference type="InterPro" id="IPR016181">
    <property type="entry name" value="Acyl_CoA_acyltransferase"/>
</dbReference>
<evidence type="ECO:0000313" key="2">
    <source>
        <dbReference type="EMBL" id="RGC49418.1"/>
    </source>
</evidence>
<sequence>MMKNNIVIRLEEKSEYREVENLVRDSFWNVYRSGCLEHYVINQLRNDPAFVPELDFVMYFKESDEEGKLIGQNMFMRTSIKADDGRNIPIMTMGPICIKNEYKRKGYGKILLDYSLEKAAELGCGALCFEGNIDFYGKSGFRQASEYGIRYHGLPEGEDASFFLCKELVSGYLVGITGEYATPEGYLVDEREAEEFDKQFPYREKKKLPGQLF</sequence>
<protein>
    <submittedName>
        <fullName evidence="2">N-acetyltransferase</fullName>
    </submittedName>
</protein>
<dbReference type="AlphaFoldDB" id="A0A3E2XNY5"/>
<keyword evidence="3" id="KW-1185">Reference proteome</keyword>
<dbReference type="Pfam" id="PF00583">
    <property type="entry name" value="Acetyltransf_1"/>
    <property type="match status" value="1"/>
</dbReference>
<evidence type="ECO:0000259" key="1">
    <source>
        <dbReference type="PROSITE" id="PS51186"/>
    </source>
</evidence>
<dbReference type="PROSITE" id="PS51186">
    <property type="entry name" value="GNAT"/>
    <property type="match status" value="1"/>
</dbReference>
<dbReference type="OrthoDB" id="9797178at2"/>
<dbReference type="Proteomes" id="UP000261231">
    <property type="component" value="Unassembled WGS sequence"/>
</dbReference>